<evidence type="ECO:0000256" key="11">
    <source>
        <dbReference type="ARBA" id="ARBA00023002"/>
    </source>
</evidence>
<dbReference type="CDD" id="cd06206">
    <property type="entry name" value="bifunctional_CYPOR"/>
    <property type="match status" value="1"/>
</dbReference>
<dbReference type="STRING" id="344612.A1CS83"/>
<evidence type="ECO:0000256" key="12">
    <source>
        <dbReference type="ARBA" id="ARBA00023004"/>
    </source>
</evidence>
<comment type="catalytic activity">
    <reaction evidence="15 17">
        <text>an organic molecule + reduced [NADPH--hemoprotein reductase] + O2 = an alcohol + oxidized [NADPH--hemoprotein reductase] + H2O + H(+)</text>
        <dbReference type="Rhea" id="RHEA:17149"/>
        <dbReference type="Rhea" id="RHEA-COMP:11964"/>
        <dbReference type="Rhea" id="RHEA-COMP:11965"/>
        <dbReference type="ChEBI" id="CHEBI:15377"/>
        <dbReference type="ChEBI" id="CHEBI:15378"/>
        <dbReference type="ChEBI" id="CHEBI:15379"/>
        <dbReference type="ChEBI" id="CHEBI:30879"/>
        <dbReference type="ChEBI" id="CHEBI:57618"/>
        <dbReference type="ChEBI" id="CHEBI:58210"/>
        <dbReference type="ChEBI" id="CHEBI:142491"/>
        <dbReference type="EC" id="1.14.14.1"/>
    </reaction>
</comment>
<dbReference type="SUPFAM" id="SSF52218">
    <property type="entry name" value="Flavoproteins"/>
    <property type="match status" value="1"/>
</dbReference>
<evidence type="ECO:0000256" key="9">
    <source>
        <dbReference type="ARBA" id="ARBA00022857"/>
    </source>
</evidence>
<dbReference type="Pfam" id="PF00667">
    <property type="entry name" value="FAD_binding_1"/>
    <property type="match status" value="1"/>
</dbReference>
<evidence type="ECO:0000256" key="16">
    <source>
        <dbReference type="ARBA" id="ARBA00049342"/>
    </source>
</evidence>
<dbReference type="InterPro" id="IPR001128">
    <property type="entry name" value="Cyt_P450"/>
</dbReference>
<keyword evidence="3 17" id="KW-0813">Transport</keyword>
<dbReference type="InterPro" id="IPR029039">
    <property type="entry name" value="Flavoprotein-like_sf"/>
</dbReference>
<dbReference type="eggNOG" id="KOG1158">
    <property type="taxonomic scope" value="Eukaryota"/>
</dbReference>
<evidence type="ECO:0000256" key="4">
    <source>
        <dbReference type="ARBA" id="ARBA00022617"/>
    </source>
</evidence>
<dbReference type="PROSITE" id="PS51384">
    <property type="entry name" value="FAD_FR"/>
    <property type="match status" value="1"/>
</dbReference>
<dbReference type="PROSITE" id="PS50902">
    <property type="entry name" value="FLAVODOXIN_LIKE"/>
    <property type="match status" value="1"/>
</dbReference>
<evidence type="ECO:0000256" key="3">
    <source>
        <dbReference type="ARBA" id="ARBA00022448"/>
    </source>
</evidence>
<dbReference type="Pfam" id="PF00175">
    <property type="entry name" value="NAD_binding_1"/>
    <property type="match status" value="1"/>
</dbReference>
<evidence type="ECO:0000256" key="15">
    <source>
        <dbReference type="ARBA" id="ARBA00047827"/>
    </source>
</evidence>
<name>A1CS83_ASPCL</name>
<dbReference type="SUPFAM" id="SSF48264">
    <property type="entry name" value="Cytochrome P450"/>
    <property type="match status" value="1"/>
</dbReference>
<dbReference type="Gene3D" id="1.20.990.10">
    <property type="entry name" value="NADPH-cytochrome p450 Reductase, Chain A, domain 3"/>
    <property type="match status" value="1"/>
</dbReference>
<dbReference type="GO" id="GO:0005506">
    <property type="term" value="F:iron ion binding"/>
    <property type="evidence" value="ECO:0007669"/>
    <property type="project" value="UniProtKB-UniRule"/>
</dbReference>
<dbReference type="PANTHER" id="PTHR19384:SF127">
    <property type="entry name" value="BIFUNCTIONAL CYTOCHROME P450_NADPH--P450 REDUCTASE"/>
    <property type="match status" value="1"/>
</dbReference>
<gene>
    <name evidence="21" type="ORF">ACLA_032390</name>
</gene>
<evidence type="ECO:0000256" key="5">
    <source>
        <dbReference type="ARBA" id="ARBA00022630"/>
    </source>
</evidence>
<dbReference type="KEGG" id="act:ACLA_032390"/>
<dbReference type="AlphaFoldDB" id="A1CS83"/>
<dbReference type="GO" id="GO:0003958">
    <property type="term" value="F:NADPH-hemoprotein reductase activity"/>
    <property type="evidence" value="ECO:0007669"/>
    <property type="project" value="UniProtKB-UniRule"/>
</dbReference>
<comment type="catalytic activity">
    <reaction evidence="16 17">
        <text>2 oxidized [cytochrome P450] + NADPH = 2 reduced [cytochrome P450] + NADP(+) + H(+)</text>
        <dbReference type="Rhea" id="RHEA:24040"/>
        <dbReference type="Rhea" id="RHEA-COMP:14627"/>
        <dbReference type="Rhea" id="RHEA-COMP:14628"/>
        <dbReference type="ChEBI" id="CHEBI:15378"/>
        <dbReference type="ChEBI" id="CHEBI:55376"/>
        <dbReference type="ChEBI" id="CHEBI:57783"/>
        <dbReference type="ChEBI" id="CHEBI:58349"/>
        <dbReference type="ChEBI" id="CHEBI:60344"/>
        <dbReference type="EC" id="1.6.2.4"/>
    </reaction>
</comment>
<dbReference type="CDD" id="cd11068">
    <property type="entry name" value="CYP120A1"/>
    <property type="match status" value="1"/>
</dbReference>
<evidence type="ECO:0000259" key="19">
    <source>
        <dbReference type="PROSITE" id="PS50902"/>
    </source>
</evidence>
<sequence>MSEIPQPPGLPYIGSLLEIDPKYTVKSLRRLGDIHGPIYRLSIVNITRIVVSNHELFDELCDESRFVKSVSGPLSQMRNLVHDSLFTAHPNEQNWGIAHRIIVPAFGPVPIQDMFHGIYDIASQLILKWARQGPSKPINVQEDCTRFTLDAVTLCAMGVRLNSLYSEEKPPFAQAMDGFMRESNYRAQRPAFATRLLWWYRQQYDRDIDFIRKFAKELINARRKNPTENQDILNVLIKGRDPETGRQMSEESIIDNMVTFLIAGHETTSGGIAFLLYYLVKSPDVWQKVQNEVDAVVGSGRITSKHLSKLRYITACVRESLRLWPTIPVIAFKPKDRQNPTVIGKDKYSLMPGQTIIALLPAIHRDPDVWGEDADEFRPERMVDEELSALPKNAWKAFGNGARSCIGRPFAMTEMVLITALLAQNFDVEQHDPDYELDIDQIVTLRLRNFFLRVKPRPGIDAVQLANRLFNDQEAKSRPGPEATMTPAVRDKLKPITVLYGSNTGTCESLARQFSRDASRYGFNPTMLPLDSALEKLPTDWPVIILAASYEGQPAANAAKFVSWLQKIKKPILSGVSFAVFGCGNRDWTATFHRIPKLIDRLLSDAGAHRLLELGLADVSSMVVQETFETWYGNQLWPALRAKYTISELRPLPSKLTVEFTNHLRQATNGQEFIEASVIENKLLTASGVKAKRHLELALPPNAEYTVGDYLHILPMNPPVTVQRAMGFFRLAEGTYMKVTGGLSTVLPIGKEISVEEALSRYVELSQPATQKILERISLSTPVLTEREKLSHQAASSTSLQDKRISILDLLEHAPSSTISFADFISMLQPLRARPYSISSSPLNCARSCSLTVSIVDNPEPTARETRVLGISTHYITRLKPDQRILCSIRPSNSGFTFPDNPETTPMVMICVGSGIAPFRAFVQERVCRAEKGQKLAPGLLFIGCKSPKHDRLYGSELDQLEEAGIVTVRYAYSGLPYRKHVQDKLWDERETLVDMYKGEARFYLCGPVELRDSVLAVARRIYMATVEANGEVRGEDEYQNWLAKMNKGRFAADTFA</sequence>
<dbReference type="Gene3D" id="3.40.50.360">
    <property type="match status" value="1"/>
</dbReference>
<dbReference type="RefSeq" id="XP_001269930.1">
    <property type="nucleotide sequence ID" value="XM_001269929.1"/>
</dbReference>
<keyword evidence="5 17" id="KW-0285">Flavoprotein</keyword>
<dbReference type="eggNOG" id="KOG0158">
    <property type="taxonomic scope" value="Eukaryota"/>
</dbReference>
<evidence type="ECO:0000256" key="18">
    <source>
        <dbReference type="PIRSR" id="PIRSR000209-1"/>
    </source>
</evidence>
<dbReference type="InterPro" id="IPR001433">
    <property type="entry name" value="OxRdtase_FAD/NAD-bd"/>
</dbReference>
<dbReference type="VEuPathDB" id="FungiDB:ACLA_032390"/>
<evidence type="ECO:0000256" key="2">
    <source>
        <dbReference type="ARBA" id="ARBA00010018"/>
    </source>
</evidence>
<dbReference type="EC" id="1.14.14.1" evidence="17"/>
<comment type="cofactor">
    <cofactor evidence="17">
        <name>FAD</name>
        <dbReference type="ChEBI" id="CHEBI:57692"/>
    </cofactor>
    <cofactor evidence="17">
        <name>FMN</name>
        <dbReference type="ChEBI" id="CHEBI:58210"/>
    </cofactor>
</comment>
<keyword evidence="8 17" id="KW-0274">FAD</keyword>
<protein>
    <recommendedName>
        <fullName evidence="17">Bifunctional cytochrome P450/NADPH--P450 reductase</fullName>
    </recommendedName>
    <domain>
        <recommendedName>
            <fullName evidence="17">Cytochrome P450</fullName>
            <ecNumber evidence="17">1.14.14.1</ecNumber>
        </recommendedName>
    </domain>
    <domain>
        <recommendedName>
            <fullName evidence="17">NADPH--cytochrome P450 reductase</fullName>
            <ecNumber evidence="17">1.6.2.4</ecNumber>
        </recommendedName>
    </domain>
</protein>
<feature type="domain" description="FAD-binding FR-type" evidence="20">
    <location>
        <begin position="671"/>
        <end position="899"/>
    </location>
</feature>
<dbReference type="SUPFAM" id="SSF52343">
    <property type="entry name" value="Ferredoxin reductase-like, C-terminal NADP-linked domain"/>
    <property type="match status" value="1"/>
</dbReference>
<dbReference type="InterPro" id="IPR017927">
    <property type="entry name" value="FAD-bd_FR_type"/>
</dbReference>
<evidence type="ECO:0000259" key="20">
    <source>
        <dbReference type="PROSITE" id="PS51384"/>
    </source>
</evidence>
<organism evidence="21 22">
    <name type="scientific">Aspergillus clavatus (strain ATCC 1007 / CBS 513.65 / DSM 816 / NCTC 3887 / NRRL 1 / QM 1276 / 107)</name>
    <dbReference type="NCBI Taxonomy" id="344612"/>
    <lineage>
        <taxon>Eukaryota</taxon>
        <taxon>Fungi</taxon>
        <taxon>Dikarya</taxon>
        <taxon>Ascomycota</taxon>
        <taxon>Pezizomycotina</taxon>
        <taxon>Eurotiomycetes</taxon>
        <taxon>Eurotiomycetidae</taxon>
        <taxon>Eurotiales</taxon>
        <taxon>Aspergillaceae</taxon>
        <taxon>Aspergillus</taxon>
        <taxon>Aspergillus subgen. Fumigati</taxon>
    </lineage>
</organism>
<keyword evidence="14" id="KW-0496">Mitochondrion</keyword>
<dbReference type="Proteomes" id="UP000006701">
    <property type="component" value="Unassembled WGS sequence"/>
</dbReference>
<dbReference type="InterPro" id="IPR023206">
    <property type="entry name" value="Bifunctional_P450_P450_red"/>
</dbReference>
<dbReference type="GO" id="GO:0044283">
    <property type="term" value="P:small molecule biosynthetic process"/>
    <property type="evidence" value="ECO:0007669"/>
    <property type="project" value="UniProtKB-ARBA"/>
</dbReference>
<dbReference type="PROSITE" id="PS00086">
    <property type="entry name" value="CYTOCHROME_P450"/>
    <property type="match status" value="1"/>
</dbReference>
<comment type="cofactor">
    <cofactor evidence="1 17 18">
        <name>heme</name>
        <dbReference type="ChEBI" id="CHEBI:30413"/>
    </cofactor>
</comment>
<reference evidence="21 22" key="1">
    <citation type="journal article" date="2008" name="PLoS Genet.">
        <title>Genomic islands in the pathogenic filamentous fungus Aspergillus fumigatus.</title>
        <authorList>
            <person name="Fedorova N.D."/>
            <person name="Khaldi N."/>
            <person name="Joardar V.S."/>
            <person name="Maiti R."/>
            <person name="Amedeo P."/>
            <person name="Anderson M.J."/>
            <person name="Crabtree J."/>
            <person name="Silva J.C."/>
            <person name="Badger J.H."/>
            <person name="Albarraq A."/>
            <person name="Angiuoli S."/>
            <person name="Bussey H."/>
            <person name="Bowyer P."/>
            <person name="Cotty P.J."/>
            <person name="Dyer P.S."/>
            <person name="Egan A."/>
            <person name="Galens K."/>
            <person name="Fraser-Liggett C.M."/>
            <person name="Haas B.J."/>
            <person name="Inman J.M."/>
            <person name="Kent R."/>
            <person name="Lemieux S."/>
            <person name="Malavazi I."/>
            <person name="Orvis J."/>
            <person name="Roemer T."/>
            <person name="Ronning C.M."/>
            <person name="Sundaram J.P."/>
            <person name="Sutton G."/>
            <person name="Turner G."/>
            <person name="Venter J.C."/>
            <person name="White O.R."/>
            <person name="Whitty B.R."/>
            <person name="Youngman P."/>
            <person name="Wolfe K.H."/>
            <person name="Goldman G.H."/>
            <person name="Wortman J.R."/>
            <person name="Jiang B."/>
            <person name="Denning D.W."/>
            <person name="Nierman W.C."/>
        </authorList>
    </citation>
    <scope>NUCLEOTIDE SEQUENCE [LARGE SCALE GENOMIC DNA]</scope>
    <source>
        <strain evidence="22">ATCC 1007 / CBS 513.65 / DSM 816 / NCTC 3887 / NRRL 1</strain>
    </source>
</reference>
<feature type="binding site" description="axial binding residue" evidence="18">
    <location>
        <position position="405"/>
    </location>
    <ligand>
        <name>heme</name>
        <dbReference type="ChEBI" id="CHEBI:30413"/>
    </ligand>
    <ligandPart>
        <name>Fe</name>
        <dbReference type="ChEBI" id="CHEBI:18248"/>
    </ligandPart>
</feature>
<keyword evidence="12 17" id="KW-0408">Iron</keyword>
<dbReference type="InterPro" id="IPR017938">
    <property type="entry name" value="Riboflavin_synthase-like_b-brl"/>
</dbReference>
<evidence type="ECO:0000256" key="17">
    <source>
        <dbReference type="PIRNR" id="PIRNR000209"/>
    </source>
</evidence>
<dbReference type="PANTHER" id="PTHR19384">
    <property type="entry name" value="NITRIC OXIDE SYNTHASE-RELATED"/>
    <property type="match status" value="1"/>
</dbReference>
<dbReference type="GeneID" id="4701291"/>
<dbReference type="GO" id="GO:0070330">
    <property type="term" value="F:aromatase activity"/>
    <property type="evidence" value="ECO:0007669"/>
    <property type="project" value="UniProtKB-UniRule"/>
</dbReference>
<dbReference type="GO" id="GO:0020037">
    <property type="term" value="F:heme binding"/>
    <property type="evidence" value="ECO:0007669"/>
    <property type="project" value="UniProtKB-UniRule"/>
</dbReference>
<dbReference type="InterPro" id="IPR003097">
    <property type="entry name" value="CysJ-like_FAD-binding"/>
</dbReference>
<dbReference type="InterPro" id="IPR002401">
    <property type="entry name" value="Cyt_P450_E_grp-I"/>
</dbReference>
<dbReference type="OrthoDB" id="1470350at2759"/>
<keyword evidence="22" id="KW-1185">Reference proteome</keyword>
<dbReference type="GO" id="GO:0005829">
    <property type="term" value="C:cytosol"/>
    <property type="evidence" value="ECO:0007669"/>
    <property type="project" value="TreeGrafter"/>
</dbReference>
<dbReference type="InterPro" id="IPR017972">
    <property type="entry name" value="Cyt_P450_CS"/>
</dbReference>
<evidence type="ECO:0000256" key="10">
    <source>
        <dbReference type="ARBA" id="ARBA00022982"/>
    </source>
</evidence>
<evidence type="ECO:0000256" key="14">
    <source>
        <dbReference type="ARBA" id="ARBA00023128"/>
    </source>
</evidence>
<keyword evidence="9 17" id="KW-0521">NADP</keyword>
<comment type="similarity">
    <text evidence="2 17">In the N-terminal section; belongs to the cytochrome P450 family.</text>
</comment>
<dbReference type="Gene3D" id="2.40.30.10">
    <property type="entry name" value="Translation factors"/>
    <property type="match status" value="1"/>
</dbReference>
<keyword evidence="10 17" id="KW-0249">Electron transport</keyword>
<dbReference type="PIRSF" id="PIRSF000209">
    <property type="entry name" value="Bifunctional_P450_P450R"/>
    <property type="match status" value="1"/>
</dbReference>
<dbReference type="InterPro" id="IPR008254">
    <property type="entry name" value="Flavodoxin/NO_synth"/>
</dbReference>
<dbReference type="PRINTS" id="PR00463">
    <property type="entry name" value="EP450I"/>
</dbReference>
<dbReference type="Pfam" id="PF00067">
    <property type="entry name" value="p450"/>
    <property type="match status" value="1"/>
</dbReference>
<dbReference type="OMA" id="HSMMLDI"/>
<dbReference type="Pfam" id="PF00258">
    <property type="entry name" value="Flavodoxin_1"/>
    <property type="match status" value="1"/>
</dbReference>
<evidence type="ECO:0000256" key="8">
    <source>
        <dbReference type="ARBA" id="ARBA00022827"/>
    </source>
</evidence>
<evidence type="ECO:0000256" key="6">
    <source>
        <dbReference type="ARBA" id="ARBA00022643"/>
    </source>
</evidence>
<feature type="domain" description="Flavodoxin-like" evidence="19">
    <location>
        <begin position="496"/>
        <end position="636"/>
    </location>
</feature>
<keyword evidence="11 17" id="KW-0560">Oxidoreductase</keyword>
<dbReference type="GO" id="GO:0010181">
    <property type="term" value="F:FMN binding"/>
    <property type="evidence" value="ECO:0007669"/>
    <property type="project" value="UniProtKB-UniRule"/>
</dbReference>
<evidence type="ECO:0000313" key="21">
    <source>
        <dbReference type="EMBL" id="EAW08504.1"/>
    </source>
</evidence>
<accession>A1CS83</accession>
<keyword evidence="4 17" id="KW-0349">Heme</keyword>
<evidence type="ECO:0000256" key="1">
    <source>
        <dbReference type="ARBA" id="ARBA00001971"/>
    </source>
</evidence>
<dbReference type="HOGENOM" id="CLU_001570_7_0_1"/>
<dbReference type="EMBL" id="DS027059">
    <property type="protein sequence ID" value="EAW08504.1"/>
    <property type="molecule type" value="Genomic_DNA"/>
</dbReference>
<proteinExistence type="inferred from homology"/>
<dbReference type="GO" id="GO:0050660">
    <property type="term" value="F:flavin adenine dinucleotide binding"/>
    <property type="evidence" value="ECO:0007669"/>
    <property type="project" value="TreeGrafter"/>
</dbReference>
<keyword evidence="13 17" id="KW-0503">Monooxygenase</keyword>
<dbReference type="InterPro" id="IPR036396">
    <property type="entry name" value="Cyt_P450_sf"/>
</dbReference>
<dbReference type="FunFam" id="1.10.630.10:FF:000040">
    <property type="entry name" value="Bifunctional cytochrome P450/NADPH--P450 reductase"/>
    <property type="match status" value="1"/>
</dbReference>
<keyword evidence="6 17" id="KW-0288">FMN</keyword>
<dbReference type="Gene3D" id="3.40.50.80">
    <property type="entry name" value="Nucleotide-binding domain of ferredoxin-NADP reductase (FNR) module"/>
    <property type="match status" value="1"/>
</dbReference>
<evidence type="ECO:0000313" key="22">
    <source>
        <dbReference type="Proteomes" id="UP000006701"/>
    </source>
</evidence>
<dbReference type="InterPro" id="IPR023173">
    <property type="entry name" value="NADPH_Cyt_P450_Rdtase_alpha"/>
</dbReference>
<dbReference type="SUPFAM" id="SSF63380">
    <property type="entry name" value="Riboflavin synthase domain-like"/>
    <property type="match status" value="1"/>
</dbReference>
<dbReference type="EC" id="1.6.2.4" evidence="17"/>
<dbReference type="PRINTS" id="PR00385">
    <property type="entry name" value="P450"/>
</dbReference>
<keyword evidence="7 17" id="KW-0479">Metal-binding</keyword>
<dbReference type="InterPro" id="IPR039261">
    <property type="entry name" value="FNR_nucleotide-bd"/>
</dbReference>
<dbReference type="Gene3D" id="1.10.630.10">
    <property type="entry name" value="Cytochrome P450"/>
    <property type="match status" value="1"/>
</dbReference>
<evidence type="ECO:0000256" key="7">
    <source>
        <dbReference type="ARBA" id="ARBA00022723"/>
    </source>
</evidence>
<evidence type="ECO:0000256" key="13">
    <source>
        <dbReference type="ARBA" id="ARBA00023033"/>
    </source>
</evidence>